<dbReference type="Pfam" id="PF00849">
    <property type="entry name" value="PseudoU_synth_2"/>
    <property type="match status" value="1"/>
</dbReference>
<evidence type="ECO:0000256" key="5">
    <source>
        <dbReference type="RuleBase" id="RU362028"/>
    </source>
</evidence>
<organism evidence="7 8">
    <name type="scientific">Stygiobacter electus</name>
    <dbReference type="NCBI Taxonomy" id="3032292"/>
    <lineage>
        <taxon>Bacteria</taxon>
        <taxon>Pseudomonadati</taxon>
        <taxon>Ignavibacteriota</taxon>
        <taxon>Ignavibacteria</taxon>
        <taxon>Ignavibacteriales</taxon>
        <taxon>Melioribacteraceae</taxon>
        <taxon>Stygiobacter</taxon>
    </lineage>
</organism>
<evidence type="ECO:0000259" key="6">
    <source>
        <dbReference type="SMART" id="SM00363"/>
    </source>
</evidence>
<evidence type="ECO:0000256" key="1">
    <source>
        <dbReference type="ARBA" id="ARBA00010876"/>
    </source>
</evidence>
<dbReference type="GO" id="GO:0120159">
    <property type="term" value="F:rRNA pseudouridine synthase activity"/>
    <property type="evidence" value="ECO:0007669"/>
    <property type="project" value="UniProtKB-ARBA"/>
</dbReference>
<comment type="caution">
    <text evidence="7">The sequence shown here is derived from an EMBL/GenBank/DDBJ whole genome shotgun (WGS) entry which is preliminary data.</text>
</comment>
<keyword evidence="2 5" id="KW-0413">Isomerase</keyword>
<dbReference type="EC" id="5.4.99.-" evidence="5"/>
<dbReference type="PANTHER" id="PTHR21600">
    <property type="entry name" value="MITOCHONDRIAL RNA PSEUDOURIDINE SYNTHASE"/>
    <property type="match status" value="1"/>
</dbReference>
<feature type="active site" evidence="3">
    <location>
        <position position="146"/>
    </location>
</feature>
<dbReference type="SUPFAM" id="SSF55174">
    <property type="entry name" value="Alpha-L RNA-binding motif"/>
    <property type="match status" value="1"/>
</dbReference>
<comment type="similarity">
    <text evidence="1 5">Belongs to the pseudouridine synthase RluA family.</text>
</comment>
<dbReference type="Gene3D" id="3.30.2350.10">
    <property type="entry name" value="Pseudouridine synthase"/>
    <property type="match status" value="1"/>
</dbReference>
<evidence type="ECO:0000313" key="7">
    <source>
        <dbReference type="EMBL" id="MDF1611821.1"/>
    </source>
</evidence>
<dbReference type="PANTHER" id="PTHR21600:SF44">
    <property type="entry name" value="RIBOSOMAL LARGE SUBUNIT PSEUDOURIDINE SYNTHASE D"/>
    <property type="match status" value="1"/>
</dbReference>
<keyword evidence="4" id="KW-0694">RNA-binding</keyword>
<dbReference type="CDD" id="cd00165">
    <property type="entry name" value="S4"/>
    <property type="match status" value="1"/>
</dbReference>
<dbReference type="RefSeq" id="WP_321535588.1">
    <property type="nucleotide sequence ID" value="NZ_JARGDL010000007.1"/>
</dbReference>
<dbReference type="InterPro" id="IPR020103">
    <property type="entry name" value="PsdUridine_synth_cat_dom_sf"/>
</dbReference>
<dbReference type="Proteomes" id="UP001221302">
    <property type="component" value="Unassembled WGS sequence"/>
</dbReference>
<dbReference type="SMART" id="SM00363">
    <property type="entry name" value="S4"/>
    <property type="match status" value="1"/>
</dbReference>
<dbReference type="InterPro" id="IPR006224">
    <property type="entry name" value="PsdUridine_synth_RluA-like_CS"/>
</dbReference>
<evidence type="ECO:0000256" key="4">
    <source>
        <dbReference type="PROSITE-ProRule" id="PRU00182"/>
    </source>
</evidence>
<dbReference type="PROSITE" id="PS01129">
    <property type="entry name" value="PSI_RLU"/>
    <property type="match status" value="1"/>
</dbReference>
<dbReference type="Gene3D" id="3.10.290.10">
    <property type="entry name" value="RNA-binding S4 domain"/>
    <property type="match status" value="1"/>
</dbReference>
<dbReference type="InterPro" id="IPR006225">
    <property type="entry name" value="PsdUridine_synth_RluC/D"/>
</dbReference>
<gene>
    <name evidence="7" type="ORF">P0M35_06640</name>
</gene>
<reference evidence="7" key="1">
    <citation type="submission" date="2023-03" db="EMBL/GenBank/DDBJ databases">
        <title>Stygiobacter electus gen. nov., sp. nov., facultatively anaerobic thermotolerant bacterium of the class Ignavibacteria from a well of Yessentuki mineral water deposit.</title>
        <authorList>
            <person name="Podosokorskaya O.A."/>
            <person name="Elcheninov A.G."/>
            <person name="Petrova N.F."/>
            <person name="Zavarzina D.G."/>
            <person name="Kublanov I.V."/>
            <person name="Merkel A.Y."/>
        </authorList>
    </citation>
    <scope>NUCLEOTIDE SEQUENCE</scope>
    <source>
        <strain evidence="7">09-Me</strain>
    </source>
</reference>
<dbReference type="GO" id="GO:0000455">
    <property type="term" value="P:enzyme-directed rRNA pseudouridine synthesis"/>
    <property type="evidence" value="ECO:0007669"/>
    <property type="project" value="UniProtKB-ARBA"/>
</dbReference>
<accession>A0AAE3TCU7</accession>
<dbReference type="InterPro" id="IPR006145">
    <property type="entry name" value="PsdUridine_synth_RsuA/RluA"/>
</dbReference>
<dbReference type="EMBL" id="JARGDL010000007">
    <property type="protein sequence ID" value="MDF1611821.1"/>
    <property type="molecule type" value="Genomic_DNA"/>
</dbReference>
<comment type="function">
    <text evidence="5">Responsible for synthesis of pseudouridine from uracil.</text>
</comment>
<dbReference type="CDD" id="cd02869">
    <property type="entry name" value="PseudoU_synth_RluA_like"/>
    <property type="match status" value="1"/>
</dbReference>
<dbReference type="SUPFAM" id="SSF55120">
    <property type="entry name" value="Pseudouridine synthase"/>
    <property type="match status" value="1"/>
</dbReference>
<dbReference type="InterPro" id="IPR036986">
    <property type="entry name" value="S4_RNA-bd_sf"/>
</dbReference>
<feature type="domain" description="RNA-binding S4" evidence="6">
    <location>
        <begin position="21"/>
        <end position="86"/>
    </location>
</feature>
<dbReference type="PROSITE" id="PS50889">
    <property type="entry name" value="S4"/>
    <property type="match status" value="1"/>
</dbReference>
<name>A0AAE3TCU7_9BACT</name>
<dbReference type="Pfam" id="PF01479">
    <property type="entry name" value="S4"/>
    <property type="match status" value="1"/>
</dbReference>
<sequence length="331" mass="38446">MTKIVTEKKIKIEVPDGKKKERIDVFLTNSVENATRTRIQKLIKANCVTVNGNFVKPNYQISPNDVVELTIPTNPRPEETIAEDIPLDIIYEDEFLLIVNKPPGMVAHPSLGNYSGTLVNALLHYTNKLSEFHEDKFRPGIVHRIDKDTSGLLLIAKDEWTHAQLAKQFYNHSIDREYWAVCWGKFKNQKGEVIGNITRSNKDRKIFTVSETEGKFAHTFYEVIEEFEFTSLIKLKLKTGRTHQIRVHMSHIKHPIFGDPTYGGRKICYGFELPKIKQRVENLLEIMPRQALHAKTLGFYHPHKKEKIFFESELPNDFNMLLEKLRQIKSY</sequence>
<proteinExistence type="inferred from homology"/>
<dbReference type="GO" id="GO:0003723">
    <property type="term" value="F:RNA binding"/>
    <property type="evidence" value="ECO:0007669"/>
    <property type="project" value="UniProtKB-KW"/>
</dbReference>
<evidence type="ECO:0000313" key="8">
    <source>
        <dbReference type="Proteomes" id="UP001221302"/>
    </source>
</evidence>
<protein>
    <recommendedName>
        <fullName evidence="5">Pseudouridine synthase</fullName>
        <ecNumber evidence="5">5.4.99.-</ecNumber>
    </recommendedName>
</protein>
<dbReference type="AlphaFoldDB" id="A0AAE3TCU7"/>
<keyword evidence="8" id="KW-1185">Reference proteome</keyword>
<dbReference type="InterPro" id="IPR050188">
    <property type="entry name" value="RluA_PseudoU_synthase"/>
</dbReference>
<dbReference type="InterPro" id="IPR002942">
    <property type="entry name" value="S4_RNA-bd"/>
</dbReference>
<dbReference type="NCBIfam" id="TIGR00005">
    <property type="entry name" value="rluA_subfam"/>
    <property type="match status" value="1"/>
</dbReference>
<evidence type="ECO:0000256" key="3">
    <source>
        <dbReference type="PIRSR" id="PIRSR606225-1"/>
    </source>
</evidence>
<evidence type="ECO:0000256" key="2">
    <source>
        <dbReference type="ARBA" id="ARBA00023235"/>
    </source>
</evidence>
<comment type="catalytic activity">
    <reaction evidence="5">
        <text>a uridine in RNA = a pseudouridine in RNA</text>
        <dbReference type="Rhea" id="RHEA:48348"/>
        <dbReference type="Rhea" id="RHEA-COMP:12068"/>
        <dbReference type="Rhea" id="RHEA-COMP:12069"/>
        <dbReference type="ChEBI" id="CHEBI:65314"/>
        <dbReference type="ChEBI" id="CHEBI:65315"/>
    </reaction>
</comment>